<dbReference type="GO" id="GO:0015936">
    <property type="term" value="P:coenzyme A metabolic process"/>
    <property type="evidence" value="ECO:0007669"/>
    <property type="project" value="InterPro"/>
</dbReference>
<dbReference type="SUPFAM" id="SSF55035">
    <property type="entry name" value="NAD-binding domain of HMG-CoA reductase"/>
    <property type="match status" value="1"/>
</dbReference>
<dbReference type="EMBL" id="JQCD01000031">
    <property type="protein sequence ID" value="KRN75904.1"/>
    <property type="molecule type" value="Genomic_DNA"/>
</dbReference>
<dbReference type="InterPro" id="IPR009029">
    <property type="entry name" value="HMG_CoA_Rdtase_sub-bd_dom_sf"/>
</dbReference>
<dbReference type="GO" id="GO:0140643">
    <property type="term" value="F:hydroxymethylglutaryl-CoA reductase (NADH) activity"/>
    <property type="evidence" value="ECO:0007669"/>
    <property type="project" value="UniProtKB-EC"/>
</dbReference>
<evidence type="ECO:0000313" key="5">
    <source>
        <dbReference type="Proteomes" id="UP000051673"/>
    </source>
</evidence>
<dbReference type="InterPro" id="IPR004553">
    <property type="entry name" value="HMG_CoA_Rdtase_bac-typ"/>
</dbReference>
<dbReference type="Pfam" id="PF00368">
    <property type="entry name" value="HMG-CoA_red"/>
    <property type="match status" value="1"/>
</dbReference>
<dbReference type="Gene3D" id="3.90.770.10">
    <property type="entry name" value="3-hydroxy-3-methylglutaryl-coenzyme A Reductase, Chain A, domain 2"/>
    <property type="match status" value="2"/>
</dbReference>
<dbReference type="PANTHER" id="PTHR10572">
    <property type="entry name" value="3-HYDROXY-3-METHYLGLUTARYL-COENZYME A REDUCTASE"/>
    <property type="match status" value="1"/>
</dbReference>
<dbReference type="STRING" id="1620.IV67_GL000950"/>
<evidence type="ECO:0000256" key="3">
    <source>
        <dbReference type="RuleBase" id="RU361219"/>
    </source>
</evidence>
<dbReference type="PATRIC" id="fig|1620.3.peg.966"/>
<dbReference type="Proteomes" id="UP000051673">
    <property type="component" value="Unassembled WGS sequence"/>
</dbReference>
<comment type="pathway">
    <text evidence="3">Metabolic intermediate metabolism; (R)-mevalonate degradation; (S)-3-hydroxy-3-methylglutaryl-CoA from (R)-mevalonate: step 1/1.</text>
</comment>
<reference evidence="4 5" key="1">
    <citation type="journal article" date="2015" name="Genome Announc.">
        <title>Expanding the biotechnology potential of lactobacilli through comparative genomics of 213 strains and associated genera.</title>
        <authorList>
            <person name="Sun Z."/>
            <person name="Harris H.M."/>
            <person name="McCann A."/>
            <person name="Guo C."/>
            <person name="Argimon S."/>
            <person name="Zhang W."/>
            <person name="Yang X."/>
            <person name="Jeffery I.B."/>
            <person name="Cooney J.C."/>
            <person name="Kagawa T.F."/>
            <person name="Liu W."/>
            <person name="Song Y."/>
            <person name="Salvetti E."/>
            <person name="Wrobel A."/>
            <person name="Rasinkangas P."/>
            <person name="Parkhill J."/>
            <person name="Rea M.C."/>
            <person name="O'Sullivan O."/>
            <person name="Ritari J."/>
            <person name="Douillard F.P."/>
            <person name="Paul Ross R."/>
            <person name="Yang R."/>
            <person name="Briner A.E."/>
            <person name="Felis G.E."/>
            <person name="de Vos W.M."/>
            <person name="Barrangou R."/>
            <person name="Klaenhammer T.R."/>
            <person name="Caufield P.W."/>
            <person name="Cui Y."/>
            <person name="Zhang H."/>
            <person name="O'Toole P.W."/>
        </authorList>
    </citation>
    <scope>NUCLEOTIDE SEQUENCE [LARGE SCALE GENOMIC DNA]</scope>
    <source>
        <strain evidence="4 5">DSM 20014</strain>
    </source>
</reference>
<keyword evidence="2 3" id="KW-0560">Oxidoreductase</keyword>
<dbReference type="AlphaFoldDB" id="A0A0R2JEX2"/>
<keyword evidence="3" id="KW-0520">NAD</keyword>
<dbReference type="UniPathway" id="UPA00257">
    <property type="reaction ID" value="UER00367"/>
</dbReference>
<dbReference type="PROSITE" id="PS50065">
    <property type="entry name" value="HMG_COA_REDUCTASE_4"/>
    <property type="match status" value="1"/>
</dbReference>
<dbReference type="EC" id="1.1.1.88" evidence="3"/>
<dbReference type="RefSeq" id="WP_057788661.1">
    <property type="nucleotide sequence ID" value="NZ_JQCD01000031.1"/>
</dbReference>
<dbReference type="InterPro" id="IPR002202">
    <property type="entry name" value="HMG_CoA_Rdtase"/>
</dbReference>
<dbReference type="CDD" id="cd00644">
    <property type="entry name" value="HMG-CoA_reductase_classII"/>
    <property type="match status" value="1"/>
</dbReference>
<name>A0A0R2JEX2_9LACO</name>
<protein>
    <recommendedName>
        <fullName evidence="3">3-hydroxy-3-methylglutaryl coenzyme A reductase</fullName>
        <shortName evidence="3">HMG-CoA reductase</shortName>
        <ecNumber evidence="3">1.1.1.88</ecNumber>
    </recommendedName>
</protein>
<dbReference type="InterPro" id="IPR009023">
    <property type="entry name" value="HMG_CoA_Rdtase_NAD(P)-bd_sf"/>
</dbReference>
<comment type="similarity">
    <text evidence="1 3">Belongs to the HMG-CoA reductase family.</text>
</comment>
<dbReference type="Gene3D" id="1.10.8.660">
    <property type="match status" value="1"/>
</dbReference>
<dbReference type="NCBIfam" id="TIGR00532">
    <property type="entry name" value="HMG_CoA_R_NAD"/>
    <property type="match status" value="1"/>
</dbReference>
<evidence type="ECO:0000256" key="2">
    <source>
        <dbReference type="ARBA" id="ARBA00023002"/>
    </source>
</evidence>
<organism evidence="4 5">
    <name type="scientific">Weissella minor</name>
    <dbReference type="NCBI Taxonomy" id="1620"/>
    <lineage>
        <taxon>Bacteria</taxon>
        <taxon>Bacillati</taxon>
        <taxon>Bacillota</taxon>
        <taxon>Bacilli</taxon>
        <taxon>Lactobacillales</taxon>
        <taxon>Lactobacillaceae</taxon>
        <taxon>Weissella</taxon>
    </lineage>
</organism>
<gene>
    <name evidence="4" type="ORF">IV67_GL000950</name>
</gene>
<evidence type="ECO:0000313" key="4">
    <source>
        <dbReference type="EMBL" id="KRN75904.1"/>
    </source>
</evidence>
<comment type="catalytic activity">
    <reaction evidence="3">
        <text>(R)-mevalonate + 2 NAD(+) + CoA = (3S)-3-hydroxy-3-methylglutaryl-CoA + 2 NADH + 2 H(+)</text>
        <dbReference type="Rhea" id="RHEA:14833"/>
        <dbReference type="ChEBI" id="CHEBI:15378"/>
        <dbReference type="ChEBI" id="CHEBI:36464"/>
        <dbReference type="ChEBI" id="CHEBI:43074"/>
        <dbReference type="ChEBI" id="CHEBI:57287"/>
        <dbReference type="ChEBI" id="CHEBI:57540"/>
        <dbReference type="ChEBI" id="CHEBI:57945"/>
        <dbReference type="EC" id="1.1.1.88"/>
    </reaction>
</comment>
<accession>A0A0R2JEX2</accession>
<dbReference type="OrthoDB" id="9764892at2"/>
<dbReference type="InterPro" id="IPR023074">
    <property type="entry name" value="HMG_CoA_Rdtase_cat_sf"/>
</dbReference>
<evidence type="ECO:0000256" key="1">
    <source>
        <dbReference type="ARBA" id="ARBA00007661"/>
    </source>
</evidence>
<keyword evidence="5" id="KW-1185">Reference proteome</keyword>
<sequence length="418" mass="44386">MNWNGFYKLSWTERINALLLQKLITFPQAELMRANYDEIGNQQIENYLYSFGVPTGLLTDIVIDGVHRTIPMATEEPSVVAAANNGARMMNAGDGVQTEFETRLIRGQIVVTDLDDTDAFVALVVDDETKILSLANQAHPSMAQRGGGAKEVVTELLDEQTVAVDILVDPCDAMGANVVNTMAEAVSASFREQGYDVLMGILSNYATEALITAKVSVPVASLKTKQGTPGLTVAQRIEKASRVESLSPYRAVTANKGIMNGVEAVVLASGNDTRAVNAGFHAYAAQSGQYQGMVDWRVDETETHLLGEITMPAMVGVVGGSIGIVPAVKMNQALMANPDAKQLSAYLAGVALAQNLAALRALVSSGIQAGHMALQAKSLAVQVGAKADEIPTIVQGLKTAGTINRVTAEKLLDELRGE</sequence>
<proteinExistence type="inferred from homology"/>
<comment type="caution">
    <text evidence="4">The sequence shown here is derived from an EMBL/GenBank/DDBJ whole genome shotgun (WGS) entry which is preliminary data.</text>
</comment>
<dbReference type="GO" id="GO:0004420">
    <property type="term" value="F:hydroxymethylglutaryl-CoA reductase (NADPH) activity"/>
    <property type="evidence" value="ECO:0007669"/>
    <property type="project" value="InterPro"/>
</dbReference>
<dbReference type="SUPFAM" id="SSF56542">
    <property type="entry name" value="Substrate-binding domain of HMG-CoA reductase"/>
    <property type="match status" value="1"/>
</dbReference>
<dbReference type="PANTHER" id="PTHR10572:SF24">
    <property type="entry name" value="3-HYDROXY-3-METHYLGLUTARYL-COENZYME A REDUCTASE"/>
    <property type="match status" value="1"/>
</dbReference>